<dbReference type="PROSITE" id="PS50097">
    <property type="entry name" value="BTB"/>
    <property type="match status" value="2"/>
</dbReference>
<dbReference type="EMBL" id="JAKKPZ010000288">
    <property type="protein sequence ID" value="KAI1697085.1"/>
    <property type="molecule type" value="Genomic_DNA"/>
</dbReference>
<protein>
    <submittedName>
        <fullName evidence="2">BTB/POZ domain-containing protein</fullName>
    </submittedName>
</protein>
<dbReference type="SMART" id="SM00225">
    <property type="entry name" value="BTB"/>
    <property type="match status" value="2"/>
</dbReference>
<dbReference type="AlphaFoldDB" id="A0AAD4QXX0"/>
<reference evidence="2" key="1">
    <citation type="submission" date="2022-01" db="EMBL/GenBank/DDBJ databases">
        <title>Genome Sequence Resource for Two Populations of Ditylenchus destructor, the Migratory Endoparasitic Phytonematode.</title>
        <authorList>
            <person name="Zhang H."/>
            <person name="Lin R."/>
            <person name="Xie B."/>
        </authorList>
    </citation>
    <scope>NUCLEOTIDE SEQUENCE</scope>
    <source>
        <strain evidence="2">BazhouSP</strain>
    </source>
</reference>
<sequence>MDGLSSRKEFTFLSEILVQSIFLLTHFPPLDSYPFVIFDLSLTFAGIITPGMSISILKNASFFNFGSSVDKAQLFSESSPFQSDCVISFKDEKEVHVNKNLLSLHSDWWKDTFAKYNDRVPLLNVDYNQFLDLLSVIYPTGHPITARNVETLSKLAHDFKMTELLKRCDIFLMANSAKFGRSKLLLWAQNYNLERLQAQCISEYKSLEDIKEIKTEPEYADLHDRTKRMLLDKILGISQTEYPEAPMPETSASSGVVTSETRASQILDKLASLSTCRSDIVLVVGNAKIPAHKQFLSYFSEFFDKMFESGLKESRENEITIEEVRYEEMVELLSVIYPSNYAINETNIATIVKLADRFVMPIILDRCKQELKNSSKIKGALKLWLAQRYNFSDLQEEFLLKCNSIEDVKKLKDEPEFALFDDHMRALILESITR</sequence>
<evidence type="ECO:0000313" key="3">
    <source>
        <dbReference type="Proteomes" id="UP001201812"/>
    </source>
</evidence>
<dbReference type="Pfam" id="PF00651">
    <property type="entry name" value="BTB"/>
    <property type="match status" value="2"/>
</dbReference>
<dbReference type="InterPro" id="IPR000210">
    <property type="entry name" value="BTB/POZ_dom"/>
</dbReference>
<gene>
    <name evidence="2" type="ORF">DdX_18705</name>
</gene>
<evidence type="ECO:0000313" key="2">
    <source>
        <dbReference type="EMBL" id="KAI1697085.1"/>
    </source>
</evidence>
<dbReference type="CDD" id="cd18186">
    <property type="entry name" value="BTB_POZ_ZBTB_KLHL-like"/>
    <property type="match status" value="1"/>
</dbReference>
<dbReference type="PANTHER" id="PTHR22744">
    <property type="entry name" value="HELIX LOOP HELIX PROTEIN 21-RELATED"/>
    <property type="match status" value="1"/>
</dbReference>
<comment type="caution">
    <text evidence="2">The sequence shown here is derived from an EMBL/GenBank/DDBJ whole genome shotgun (WGS) entry which is preliminary data.</text>
</comment>
<evidence type="ECO:0000259" key="1">
    <source>
        <dbReference type="PROSITE" id="PS50097"/>
    </source>
</evidence>
<dbReference type="InterPro" id="IPR011333">
    <property type="entry name" value="SKP1/BTB/POZ_sf"/>
</dbReference>
<dbReference type="PANTHER" id="PTHR22744:SF14">
    <property type="entry name" value="BTB DOMAIN-CONTAINING PROTEIN-RELATED"/>
    <property type="match status" value="1"/>
</dbReference>
<accession>A0AAD4QXX0</accession>
<feature type="domain" description="BTB" evidence="1">
    <location>
        <begin position="278"/>
        <end position="345"/>
    </location>
</feature>
<proteinExistence type="predicted"/>
<name>A0AAD4QXX0_9BILA</name>
<keyword evidence="3" id="KW-1185">Reference proteome</keyword>
<dbReference type="Proteomes" id="UP001201812">
    <property type="component" value="Unassembled WGS sequence"/>
</dbReference>
<dbReference type="SUPFAM" id="SSF54695">
    <property type="entry name" value="POZ domain"/>
    <property type="match status" value="2"/>
</dbReference>
<organism evidence="2 3">
    <name type="scientific">Ditylenchus destructor</name>
    <dbReference type="NCBI Taxonomy" id="166010"/>
    <lineage>
        <taxon>Eukaryota</taxon>
        <taxon>Metazoa</taxon>
        <taxon>Ecdysozoa</taxon>
        <taxon>Nematoda</taxon>
        <taxon>Chromadorea</taxon>
        <taxon>Rhabditida</taxon>
        <taxon>Tylenchina</taxon>
        <taxon>Tylenchomorpha</taxon>
        <taxon>Sphaerularioidea</taxon>
        <taxon>Anguinidae</taxon>
        <taxon>Anguininae</taxon>
        <taxon>Ditylenchus</taxon>
    </lineage>
</organism>
<feature type="domain" description="BTB" evidence="1">
    <location>
        <begin position="83"/>
        <end position="146"/>
    </location>
</feature>
<dbReference type="Gene3D" id="3.30.710.10">
    <property type="entry name" value="Potassium Channel Kv1.1, Chain A"/>
    <property type="match status" value="2"/>
</dbReference>